<evidence type="ECO:0000259" key="3">
    <source>
        <dbReference type="Pfam" id="PF18962"/>
    </source>
</evidence>
<name>A0A085ZAV7_9FLAO</name>
<accession>A0A085ZAV7</accession>
<dbReference type="RefSeq" id="WP_034706767.1">
    <property type="nucleotide sequence ID" value="NZ_JPRO01000016.1"/>
</dbReference>
<dbReference type="STRING" id="421531.IX38_17190"/>
<dbReference type="InterPro" id="IPR026444">
    <property type="entry name" value="Secre_tail"/>
</dbReference>
<evidence type="ECO:0000256" key="1">
    <source>
        <dbReference type="ARBA" id="ARBA00022729"/>
    </source>
</evidence>
<organism evidence="4 5">
    <name type="scientific">Chryseobacterium luteum</name>
    <dbReference type="NCBI Taxonomy" id="421531"/>
    <lineage>
        <taxon>Bacteria</taxon>
        <taxon>Pseudomonadati</taxon>
        <taxon>Bacteroidota</taxon>
        <taxon>Flavobacteriia</taxon>
        <taxon>Flavobacteriales</taxon>
        <taxon>Weeksellaceae</taxon>
        <taxon>Chryseobacterium group</taxon>
        <taxon>Chryseobacterium</taxon>
    </lineage>
</organism>
<dbReference type="Proteomes" id="UP000028703">
    <property type="component" value="Unassembled WGS sequence"/>
</dbReference>
<gene>
    <name evidence="4" type="ORF">IX38_17190</name>
</gene>
<dbReference type="NCBIfam" id="TIGR04183">
    <property type="entry name" value="Por_Secre_tail"/>
    <property type="match status" value="1"/>
</dbReference>
<keyword evidence="5" id="KW-1185">Reference proteome</keyword>
<proteinExistence type="predicted"/>
<keyword evidence="1 2" id="KW-0732">Signal</keyword>
<dbReference type="GO" id="GO:0004553">
    <property type="term" value="F:hydrolase activity, hydrolyzing O-glycosyl compounds"/>
    <property type="evidence" value="ECO:0007669"/>
    <property type="project" value="UniProtKB-ARBA"/>
</dbReference>
<dbReference type="EMBL" id="JPRO01000016">
    <property type="protein sequence ID" value="KFF01571.1"/>
    <property type="molecule type" value="Genomic_DNA"/>
</dbReference>
<dbReference type="Gene3D" id="2.60.120.200">
    <property type="match status" value="1"/>
</dbReference>
<evidence type="ECO:0000256" key="2">
    <source>
        <dbReference type="SAM" id="SignalP"/>
    </source>
</evidence>
<feature type="signal peptide" evidence="2">
    <location>
        <begin position="1"/>
        <end position="18"/>
    </location>
</feature>
<evidence type="ECO:0000313" key="4">
    <source>
        <dbReference type="EMBL" id="KFF01571.1"/>
    </source>
</evidence>
<feature type="chain" id="PRO_5001800864" description="Secretion system C-terminal sorting domain-containing protein" evidence="2">
    <location>
        <begin position="19"/>
        <end position="305"/>
    </location>
</feature>
<dbReference type="eggNOG" id="COG4886">
    <property type="taxonomic scope" value="Bacteria"/>
</dbReference>
<dbReference type="AlphaFoldDB" id="A0A085ZAV7"/>
<reference evidence="4 5" key="1">
    <citation type="submission" date="2014-07" db="EMBL/GenBank/DDBJ databases">
        <title>Genome of Chryseobacterium luteum DSM 18605.</title>
        <authorList>
            <person name="Stropko S.J."/>
            <person name="Pipes S.E."/>
            <person name="Newman J.D."/>
        </authorList>
    </citation>
    <scope>NUCLEOTIDE SEQUENCE [LARGE SCALE GENOMIC DNA]</scope>
    <source>
        <strain evidence="4 5">DSM 18605</strain>
    </source>
</reference>
<dbReference type="InterPro" id="IPR013320">
    <property type="entry name" value="ConA-like_dom_sf"/>
</dbReference>
<comment type="caution">
    <text evidence="4">The sequence shown here is derived from an EMBL/GenBank/DDBJ whole genome shotgun (WGS) entry which is preliminary data.</text>
</comment>
<protein>
    <recommendedName>
        <fullName evidence="3">Secretion system C-terminal sorting domain-containing protein</fullName>
    </recommendedName>
</protein>
<dbReference type="SUPFAM" id="SSF49899">
    <property type="entry name" value="Concanavalin A-like lectins/glucanases"/>
    <property type="match status" value="1"/>
</dbReference>
<dbReference type="GO" id="GO:0005975">
    <property type="term" value="P:carbohydrate metabolic process"/>
    <property type="evidence" value="ECO:0007669"/>
    <property type="project" value="UniProtKB-ARBA"/>
</dbReference>
<dbReference type="Pfam" id="PF13385">
    <property type="entry name" value="Laminin_G_3"/>
    <property type="match status" value="1"/>
</dbReference>
<sequence>MRKIYPIACCLLSAFSFAQQIISFENSDGFHTGNIHGQGTWISTPTGDMPPNVLNQTISTDNATEGINSLKIVKENTYGTQSIPIIGAFHNLPVMLSHTGFTVSFDINMSQHNGSVFSFQGVSSTDEKYIFRLDFDNTGSINVLKTISGMPVMQPASGTWTPNLWYRITVIGTATDIKYYLNGILIYAGTAAESMDINQLRFVHNNAAGTAYIDYIKVYSEALLSAVDSTLNRNVITVYPNPVSDFITISSPDKIKSMEIYDVTGKKVQARLENDKIDVHNLPPGNYLISIKTENGNFSEKFIKK</sequence>
<dbReference type="Pfam" id="PF18962">
    <property type="entry name" value="Por_Secre_tail"/>
    <property type="match status" value="1"/>
</dbReference>
<feature type="domain" description="Secretion system C-terminal sorting" evidence="3">
    <location>
        <begin position="238"/>
        <end position="303"/>
    </location>
</feature>
<evidence type="ECO:0000313" key="5">
    <source>
        <dbReference type="Proteomes" id="UP000028703"/>
    </source>
</evidence>